<proteinExistence type="predicted"/>
<comment type="caution">
    <text evidence="2">The sequence shown here is derived from an EMBL/GenBank/DDBJ whole genome shotgun (WGS) entry which is preliminary data.</text>
</comment>
<evidence type="ECO:0008006" key="4">
    <source>
        <dbReference type="Google" id="ProtNLM"/>
    </source>
</evidence>
<sequence>MKAKPLYSTLFLLLIAWTTHAGENQLVEKRRTVIKTFTVGRNDRLTVDNQYGQVKINLWEKTEIRVQVAITANAPTDQRAEDYLRAVNIEEKREGNIISLLTEIDRSQFGKSNWNAWRSSPGEKNSIQIDYTINMPKYNPLIVRNKFGNTDIPSFRAPLQVYSRNGHFSADDLENNDNNIEVLYGTAKIGNMDGGKMEIKYSNLDLARVRSLVLDYKGGKLKIGEVKNLEADIDYSEYTAIGNVQESCKVNLSYSGNFRVGRLPASAGNVNIQASYSSVVLPAESNQFDVTVTNGSFHLPDDAKVIYTNQPAKTNTFRETKQYSGTVGSGHGTVIKVVSHYGDVRLKD</sequence>
<name>A0A8J3DCN2_9BACT</name>
<evidence type="ECO:0000256" key="1">
    <source>
        <dbReference type="SAM" id="SignalP"/>
    </source>
</evidence>
<reference evidence="2 3" key="1">
    <citation type="journal article" date="2014" name="Int. J. Syst. Evol. Microbiol.">
        <title>Complete genome sequence of Corynebacterium casei LMG S-19264T (=DSM 44701T), isolated from a smear-ripened cheese.</title>
        <authorList>
            <consortium name="US DOE Joint Genome Institute (JGI-PGF)"/>
            <person name="Walter F."/>
            <person name="Albersmeier A."/>
            <person name="Kalinowski J."/>
            <person name="Ruckert C."/>
        </authorList>
    </citation>
    <scope>NUCLEOTIDE SEQUENCE [LARGE SCALE GENOMIC DNA]</scope>
    <source>
        <strain evidence="2 3">KCTC 12866</strain>
    </source>
</reference>
<dbReference type="Proteomes" id="UP000598271">
    <property type="component" value="Unassembled WGS sequence"/>
</dbReference>
<gene>
    <name evidence="2" type="ORF">GCM10007390_44210</name>
</gene>
<keyword evidence="3" id="KW-1185">Reference proteome</keyword>
<organism evidence="2 3">
    <name type="scientific">Persicitalea jodogahamensis</name>
    <dbReference type="NCBI Taxonomy" id="402147"/>
    <lineage>
        <taxon>Bacteria</taxon>
        <taxon>Pseudomonadati</taxon>
        <taxon>Bacteroidota</taxon>
        <taxon>Cytophagia</taxon>
        <taxon>Cytophagales</taxon>
        <taxon>Spirosomataceae</taxon>
        <taxon>Persicitalea</taxon>
    </lineage>
</organism>
<accession>A0A8J3DCN2</accession>
<evidence type="ECO:0000313" key="3">
    <source>
        <dbReference type="Proteomes" id="UP000598271"/>
    </source>
</evidence>
<feature type="signal peptide" evidence="1">
    <location>
        <begin position="1"/>
        <end position="21"/>
    </location>
</feature>
<evidence type="ECO:0000313" key="2">
    <source>
        <dbReference type="EMBL" id="GHB84165.1"/>
    </source>
</evidence>
<dbReference type="AlphaFoldDB" id="A0A8J3DCN2"/>
<keyword evidence="1" id="KW-0732">Signal</keyword>
<protein>
    <recommendedName>
        <fullName evidence="4">Adhesin domain-containing protein</fullName>
    </recommendedName>
</protein>
<dbReference type="RefSeq" id="WP_189567463.1">
    <property type="nucleotide sequence ID" value="NZ_BMXF01000005.1"/>
</dbReference>
<dbReference type="EMBL" id="BMXF01000005">
    <property type="protein sequence ID" value="GHB84165.1"/>
    <property type="molecule type" value="Genomic_DNA"/>
</dbReference>
<feature type="chain" id="PRO_5035306094" description="Adhesin domain-containing protein" evidence="1">
    <location>
        <begin position="22"/>
        <end position="348"/>
    </location>
</feature>